<sequence>MSQEYVETKKTKKKGKKKGFKQRLKDTFFTLFHILAHIFIGFGAKSLGAKVLRGLIAMGDSRAMFKLGEMYWWGYKFARDPVKAIELIEYAAIRGHPDAIHFKAEMTEDGLWRQGKNRDEFMEMFDEHITKESNQRRSMNLWWPVLYTGILVGSIWLVAWMRGLL</sequence>
<keyword evidence="1" id="KW-0472">Membrane</keyword>
<dbReference type="AlphaFoldDB" id="A0A3B0YPR5"/>
<feature type="transmembrane region" description="Helical" evidence="1">
    <location>
        <begin position="141"/>
        <end position="161"/>
    </location>
</feature>
<dbReference type="InterPro" id="IPR011990">
    <property type="entry name" value="TPR-like_helical_dom_sf"/>
</dbReference>
<proteinExistence type="predicted"/>
<name>A0A3B0YPR5_9ZZZZ</name>
<reference evidence="2" key="1">
    <citation type="submission" date="2018-06" db="EMBL/GenBank/DDBJ databases">
        <authorList>
            <person name="Zhirakovskaya E."/>
        </authorList>
    </citation>
    <scope>NUCLEOTIDE SEQUENCE</scope>
</reference>
<evidence type="ECO:0000313" key="2">
    <source>
        <dbReference type="EMBL" id="VAW70854.1"/>
    </source>
</evidence>
<dbReference type="InterPro" id="IPR006597">
    <property type="entry name" value="Sel1-like"/>
</dbReference>
<dbReference type="SMART" id="SM00671">
    <property type="entry name" value="SEL1"/>
    <property type="match status" value="1"/>
</dbReference>
<keyword evidence="1" id="KW-0812">Transmembrane</keyword>
<keyword evidence="1" id="KW-1133">Transmembrane helix</keyword>
<dbReference type="SUPFAM" id="SSF81901">
    <property type="entry name" value="HCP-like"/>
    <property type="match status" value="1"/>
</dbReference>
<protein>
    <submittedName>
        <fullName evidence="2">Uncharacterized protein</fullName>
    </submittedName>
</protein>
<evidence type="ECO:0000256" key="1">
    <source>
        <dbReference type="SAM" id="Phobius"/>
    </source>
</evidence>
<accession>A0A3B0YPR5</accession>
<gene>
    <name evidence="2" type="ORF">MNBD_GAMMA12-322</name>
</gene>
<feature type="transmembrane region" description="Helical" evidence="1">
    <location>
        <begin position="28"/>
        <end position="48"/>
    </location>
</feature>
<dbReference type="EMBL" id="UOFL01000003">
    <property type="protein sequence ID" value="VAW70854.1"/>
    <property type="molecule type" value="Genomic_DNA"/>
</dbReference>
<organism evidence="2">
    <name type="scientific">hydrothermal vent metagenome</name>
    <dbReference type="NCBI Taxonomy" id="652676"/>
    <lineage>
        <taxon>unclassified sequences</taxon>
        <taxon>metagenomes</taxon>
        <taxon>ecological metagenomes</taxon>
    </lineage>
</organism>
<dbReference type="Gene3D" id="1.25.40.10">
    <property type="entry name" value="Tetratricopeptide repeat domain"/>
    <property type="match status" value="1"/>
</dbReference>